<proteinExistence type="predicted"/>
<evidence type="ECO:0000313" key="1">
    <source>
        <dbReference type="EMBL" id="KAK7357469.1"/>
    </source>
</evidence>
<reference evidence="1 2" key="1">
    <citation type="submission" date="2024-01" db="EMBL/GenBank/DDBJ databases">
        <title>The genomes of 5 underutilized Papilionoideae crops provide insights into root nodulation and disease resistanc.</title>
        <authorList>
            <person name="Jiang F."/>
        </authorList>
    </citation>
    <scope>NUCLEOTIDE SEQUENCE [LARGE SCALE GENOMIC DNA]</scope>
    <source>
        <strain evidence="1">JINMINGXINNONG_FW02</strain>
        <tissue evidence="1">Leaves</tissue>
    </source>
</reference>
<dbReference type="EMBL" id="JAYMYR010000006">
    <property type="protein sequence ID" value="KAK7357469.1"/>
    <property type="molecule type" value="Genomic_DNA"/>
</dbReference>
<evidence type="ECO:0000313" key="2">
    <source>
        <dbReference type="Proteomes" id="UP001374584"/>
    </source>
</evidence>
<dbReference type="AlphaFoldDB" id="A0AAN9R4A3"/>
<comment type="caution">
    <text evidence="1">The sequence shown here is derived from an EMBL/GenBank/DDBJ whole genome shotgun (WGS) entry which is preliminary data.</text>
</comment>
<gene>
    <name evidence="1" type="ORF">VNO80_16756</name>
</gene>
<protein>
    <submittedName>
        <fullName evidence="1">Uncharacterized protein</fullName>
    </submittedName>
</protein>
<organism evidence="1 2">
    <name type="scientific">Phaseolus coccineus</name>
    <name type="common">Scarlet runner bean</name>
    <name type="synonym">Phaseolus multiflorus</name>
    <dbReference type="NCBI Taxonomy" id="3886"/>
    <lineage>
        <taxon>Eukaryota</taxon>
        <taxon>Viridiplantae</taxon>
        <taxon>Streptophyta</taxon>
        <taxon>Embryophyta</taxon>
        <taxon>Tracheophyta</taxon>
        <taxon>Spermatophyta</taxon>
        <taxon>Magnoliopsida</taxon>
        <taxon>eudicotyledons</taxon>
        <taxon>Gunneridae</taxon>
        <taxon>Pentapetalae</taxon>
        <taxon>rosids</taxon>
        <taxon>fabids</taxon>
        <taxon>Fabales</taxon>
        <taxon>Fabaceae</taxon>
        <taxon>Papilionoideae</taxon>
        <taxon>50 kb inversion clade</taxon>
        <taxon>NPAAA clade</taxon>
        <taxon>indigoferoid/millettioid clade</taxon>
        <taxon>Phaseoleae</taxon>
        <taxon>Phaseolus</taxon>
    </lineage>
</organism>
<name>A0AAN9R4A3_PHACN</name>
<accession>A0AAN9R4A3</accession>
<dbReference type="Proteomes" id="UP001374584">
    <property type="component" value="Unassembled WGS sequence"/>
</dbReference>
<keyword evidence="2" id="KW-1185">Reference proteome</keyword>
<sequence>MWSSTPLCLSLSSDPSSISGKPAHCSIAPQPPFSDNDNTCLHLTHPRKQKLFPSLFISFYHHHLYSLLRCFFLSSLID</sequence>